<evidence type="ECO:0000256" key="2">
    <source>
        <dbReference type="SAM" id="Phobius"/>
    </source>
</evidence>
<feature type="transmembrane region" description="Helical" evidence="2">
    <location>
        <begin position="147"/>
        <end position="165"/>
    </location>
</feature>
<evidence type="ECO:0000256" key="1">
    <source>
        <dbReference type="SAM" id="MobiDB-lite"/>
    </source>
</evidence>
<protein>
    <recommendedName>
        <fullName evidence="5">DUF308 domain-containing protein</fullName>
    </recommendedName>
</protein>
<keyword evidence="2" id="KW-0812">Transmembrane</keyword>
<reference evidence="3 4" key="1">
    <citation type="submission" date="2019-06" db="EMBL/GenBank/DDBJ databases">
        <title>Sequencing the genomes of 1000 actinobacteria strains.</title>
        <authorList>
            <person name="Klenk H.-P."/>
        </authorList>
    </citation>
    <scope>NUCLEOTIDE SEQUENCE [LARGE SCALE GENOMIC DNA]</scope>
    <source>
        <strain evidence="3 4">DSM 45679</strain>
    </source>
</reference>
<comment type="caution">
    <text evidence="3">The sequence shown here is derived from an EMBL/GenBank/DDBJ whole genome shotgun (WGS) entry which is preliminary data.</text>
</comment>
<feature type="compositionally biased region" description="Basic and acidic residues" evidence="1">
    <location>
        <begin position="34"/>
        <end position="50"/>
    </location>
</feature>
<evidence type="ECO:0008006" key="5">
    <source>
        <dbReference type="Google" id="ProtNLM"/>
    </source>
</evidence>
<dbReference type="AlphaFoldDB" id="A0A542CT43"/>
<gene>
    <name evidence="3" type="ORF">FB471_6121</name>
</gene>
<sequence length="183" mass="18858">MSRVGGSDGPEDVDATFAEIVADLRAQGVGDGLGKGDTEEPETRRERNTGDTEEVGDGGESEERGVSRPPARPASDWRSSDTEWDATMLDGSQPAGGGTEDEDEHYVPPEPPPLPKPRKGAIVVLLFFVIALVLLIAPGLVGLSSSVGTPLGLLGLAAALALLLLRVKQGPPDGADPSTGAQV</sequence>
<feature type="compositionally biased region" description="Acidic residues" evidence="1">
    <location>
        <begin position="51"/>
        <end position="60"/>
    </location>
</feature>
<proteinExistence type="predicted"/>
<keyword evidence="2" id="KW-0472">Membrane</keyword>
<feature type="region of interest" description="Disordered" evidence="1">
    <location>
        <begin position="25"/>
        <end position="113"/>
    </location>
</feature>
<feature type="region of interest" description="Disordered" evidence="1">
    <location>
        <begin position="1"/>
        <end position="20"/>
    </location>
</feature>
<evidence type="ECO:0000313" key="3">
    <source>
        <dbReference type="EMBL" id="TQI93975.1"/>
    </source>
</evidence>
<organism evidence="3 4">
    <name type="scientific">Amycolatopsis cihanbeyliensis</name>
    <dbReference type="NCBI Taxonomy" id="1128664"/>
    <lineage>
        <taxon>Bacteria</taxon>
        <taxon>Bacillati</taxon>
        <taxon>Actinomycetota</taxon>
        <taxon>Actinomycetes</taxon>
        <taxon>Pseudonocardiales</taxon>
        <taxon>Pseudonocardiaceae</taxon>
        <taxon>Amycolatopsis</taxon>
    </lineage>
</organism>
<name>A0A542CT43_AMYCI</name>
<accession>A0A542CT43</accession>
<keyword evidence="2" id="KW-1133">Transmembrane helix</keyword>
<feature type="transmembrane region" description="Helical" evidence="2">
    <location>
        <begin position="121"/>
        <end position="141"/>
    </location>
</feature>
<dbReference type="OrthoDB" id="5193869at2"/>
<keyword evidence="4" id="KW-1185">Reference proteome</keyword>
<evidence type="ECO:0000313" key="4">
    <source>
        <dbReference type="Proteomes" id="UP000320876"/>
    </source>
</evidence>
<dbReference type="Proteomes" id="UP000320876">
    <property type="component" value="Unassembled WGS sequence"/>
</dbReference>
<dbReference type="RefSeq" id="WP_142003193.1">
    <property type="nucleotide sequence ID" value="NZ_VFML01000002.1"/>
</dbReference>
<dbReference type="EMBL" id="VFML01000002">
    <property type="protein sequence ID" value="TQI93975.1"/>
    <property type="molecule type" value="Genomic_DNA"/>
</dbReference>